<evidence type="ECO:0008006" key="5">
    <source>
        <dbReference type="Google" id="ProtNLM"/>
    </source>
</evidence>
<evidence type="ECO:0000259" key="1">
    <source>
        <dbReference type="PROSITE" id="PS50404"/>
    </source>
</evidence>
<evidence type="ECO:0000313" key="4">
    <source>
        <dbReference type="Proteomes" id="UP000188627"/>
    </source>
</evidence>
<dbReference type="Gene3D" id="1.20.1050.10">
    <property type="match status" value="1"/>
</dbReference>
<proteinExistence type="predicted"/>
<evidence type="ECO:0000313" key="3">
    <source>
        <dbReference type="EMBL" id="OOE89669.1"/>
    </source>
</evidence>
<dbReference type="PANTHER" id="PTHR42673:SF21">
    <property type="entry name" value="GLUTATHIONE S-TRANSFERASE YFCF"/>
    <property type="match status" value="1"/>
</dbReference>
<dbReference type="InterPro" id="IPR010987">
    <property type="entry name" value="Glutathione-S-Trfase_C-like"/>
</dbReference>
<dbReference type="EMBL" id="MUFC01000003">
    <property type="protein sequence ID" value="OOE89669.1"/>
    <property type="molecule type" value="Genomic_DNA"/>
</dbReference>
<dbReference type="InterPro" id="IPR036282">
    <property type="entry name" value="Glutathione-S-Trfase_C_sf"/>
</dbReference>
<reference evidence="4" key="1">
    <citation type="submission" date="2017-01" db="EMBL/GenBank/DDBJ databases">
        <title>Draft genome of the species Salinivibrio sharmensis.</title>
        <authorList>
            <person name="Lopez-Hermoso C."/>
            <person name="De La Haba R."/>
            <person name="Sanchez-Porro C."/>
            <person name="Ventosa A."/>
        </authorList>
    </citation>
    <scope>NUCLEOTIDE SEQUENCE [LARGE SCALE GENOMIC DNA]</scope>
    <source>
        <strain evidence="4">CBH463</strain>
    </source>
</reference>
<keyword evidence="4" id="KW-1185">Reference proteome</keyword>
<protein>
    <recommendedName>
        <fullName evidence="5">Glutathione S-transferase</fullName>
    </recommendedName>
</protein>
<dbReference type="Gene3D" id="3.40.30.10">
    <property type="entry name" value="Glutaredoxin"/>
    <property type="match status" value="1"/>
</dbReference>
<name>A0ABX3KJ29_9GAMM</name>
<dbReference type="Proteomes" id="UP000188627">
    <property type="component" value="Unassembled WGS sequence"/>
</dbReference>
<dbReference type="PANTHER" id="PTHR42673">
    <property type="entry name" value="MALEYLACETOACETATE ISOMERASE"/>
    <property type="match status" value="1"/>
</dbReference>
<evidence type="ECO:0000259" key="2">
    <source>
        <dbReference type="PROSITE" id="PS50405"/>
    </source>
</evidence>
<dbReference type="RefSeq" id="WP_077771432.1">
    <property type="nucleotide sequence ID" value="NZ_MUFC01000003.1"/>
</dbReference>
<dbReference type="InterPro" id="IPR004045">
    <property type="entry name" value="Glutathione_S-Trfase_N"/>
</dbReference>
<dbReference type="SUPFAM" id="SSF47616">
    <property type="entry name" value="GST C-terminal domain-like"/>
    <property type="match status" value="1"/>
</dbReference>
<comment type="caution">
    <text evidence="3">The sequence shown here is derived from an EMBL/GenBank/DDBJ whole genome shotgun (WGS) entry which is preliminary data.</text>
</comment>
<dbReference type="PROSITE" id="PS50405">
    <property type="entry name" value="GST_CTER"/>
    <property type="match status" value="1"/>
</dbReference>
<organism evidence="3 4">
    <name type="scientific">Salinivibrio sharmensis</name>
    <dbReference type="NCBI Taxonomy" id="390883"/>
    <lineage>
        <taxon>Bacteria</taxon>
        <taxon>Pseudomonadati</taxon>
        <taxon>Pseudomonadota</taxon>
        <taxon>Gammaproteobacteria</taxon>
        <taxon>Vibrionales</taxon>
        <taxon>Vibrionaceae</taxon>
        <taxon>Salinivibrio</taxon>
    </lineage>
</organism>
<accession>A0ABX3KJ29</accession>
<feature type="domain" description="GST C-terminal" evidence="2">
    <location>
        <begin position="83"/>
        <end position="210"/>
    </location>
</feature>
<dbReference type="InterPro" id="IPR036249">
    <property type="entry name" value="Thioredoxin-like_sf"/>
</dbReference>
<dbReference type="SUPFAM" id="SSF52833">
    <property type="entry name" value="Thioredoxin-like"/>
    <property type="match status" value="1"/>
</dbReference>
<gene>
    <name evidence="3" type="ORF">BZG74_03905</name>
</gene>
<dbReference type="PROSITE" id="PS50404">
    <property type="entry name" value="GST_NTER"/>
    <property type="match status" value="1"/>
</dbReference>
<dbReference type="Pfam" id="PF13417">
    <property type="entry name" value="GST_N_3"/>
    <property type="match status" value="1"/>
</dbReference>
<feature type="domain" description="GST N-terminal" evidence="1">
    <location>
        <begin position="1"/>
        <end position="78"/>
    </location>
</feature>
<sequence length="227" mass="25969">MRVLHGDSLSPHTRKIALALRLKYLDYQLAPTSPFEAHERVIHHPPMQTVVALSDEAQTIYQDTVITAYLDDAYPDPLLYPGNAAYRAELRWIEWFCRYQLDPLITDTLFYQRVVRGHILDKDVDHQAVNHALQTLPAYCHYLGDRVEALPTQTITIASISIWSLFRCAKMAGLVLDDRFSALNQYLDALEQHPMLNSYAQEENHQLTPFFASPISLATTSVLPPHR</sequence>